<name>A0ABT6XGH8_9GAMM</name>
<dbReference type="SUPFAM" id="SSF52833">
    <property type="entry name" value="Thioredoxin-like"/>
    <property type="match status" value="1"/>
</dbReference>
<sequence>MTFTRTYTADEPARADVDTWRGDAVLEFGTAWCGHCIGAQPLIEAELGARDVRHVKVEDGPGRPLGRSYRVKLWPTLIVLRDGAEVARVVRPATAQDIHDALRVLDAS</sequence>
<evidence type="ECO:0000313" key="2">
    <source>
        <dbReference type="EMBL" id="MDI9239262.1"/>
    </source>
</evidence>
<dbReference type="CDD" id="cd02947">
    <property type="entry name" value="TRX_family"/>
    <property type="match status" value="1"/>
</dbReference>
<dbReference type="InterPro" id="IPR013766">
    <property type="entry name" value="Thioredoxin_domain"/>
</dbReference>
<dbReference type="Pfam" id="PF00085">
    <property type="entry name" value="Thioredoxin"/>
    <property type="match status" value="1"/>
</dbReference>
<dbReference type="Proteomes" id="UP001321580">
    <property type="component" value="Unassembled WGS sequence"/>
</dbReference>
<accession>A0ABT6XGH8</accession>
<reference evidence="2 3" key="1">
    <citation type="submission" date="2023-05" db="EMBL/GenBank/DDBJ databases">
        <title>Lysobacter sp. strain LF1 Genome sequencing and assembly.</title>
        <authorList>
            <person name="Jung Y."/>
        </authorList>
    </citation>
    <scope>NUCLEOTIDE SEQUENCE [LARGE SCALE GENOMIC DNA]</scope>
    <source>
        <strain evidence="2 3">LF1</strain>
    </source>
</reference>
<evidence type="ECO:0000313" key="3">
    <source>
        <dbReference type="Proteomes" id="UP001321580"/>
    </source>
</evidence>
<evidence type="ECO:0000259" key="1">
    <source>
        <dbReference type="Pfam" id="PF00085"/>
    </source>
</evidence>
<gene>
    <name evidence="2" type="ORF">QLQ15_10100</name>
</gene>
<dbReference type="Gene3D" id="3.40.30.10">
    <property type="entry name" value="Glutaredoxin"/>
    <property type="match status" value="1"/>
</dbReference>
<dbReference type="EMBL" id="JASGBI010000001">
    <property type="protein sequence ID" value="MDI9239262.1"/>
    <property type="molecule type" value="Genomic_DNA"/>
</dbReference>
<keyword evidence="3" id="KW-1185">Reference proteome</keyword>
<feature type="domain" description="Thioredoxin" evidence="1">
    <location>
        <begin position="17"/>
        <end position="102"/>
    </location>
</feature>
<proteinExistence type="predicted"/>
<organism evidence="2 3">
    <name type="scientific">Lysobacter stagni</name>
    <dbReference type="NCBI Taxonomy" id="3045172"/>
    <lineage>
        <taxon>Bacteria</taxon>
        <taxon>Pseudomonadati</taxon>
        <taxon>Pseudomonadota</taxon>
        <taxon>Gammaproteobacteria</taxon>
        <taxon>Lysobacterales</taxon>
        <taxon>Lysobacteraceae</taxon>
        <taxon>Lysobacter</taxon>
    </lineage>
</organism>
<protein>
    <submittedName>
        <fullName evidence="2">Thioredoxin family protein</fullName>
    </submittedName>
</protein>
<dbReference type="RefSeq" id="WP_283212663.1">
    <property type="nucleotide sequence ID" value="NZ_JASGBI010000001.1"/>
</dbReference>
<comment type="caution">
    <text evidence="2">The sequence shown here is derived from an EMBL/GenBank/DDBJ whole genome shotgun (WGS) entry which is preliminary data.</text>
</comment>
<dbReference type="InterPro" id="IPR036249">
    <property type="entry name" value="Thioredoxin-like_sf"/>
</dbReference>